<proteinExistence type="predicted"/>
<dbReference type="Proteomes" id="UP000005237">
    <property type="component" value="Unassembled WGS sequence"/>
</dbReference>
<keyword evidence="2" id="KW-1185">Reference proteome</keyword>
<name>A0A8R1IER6_CAEJA</name>
<dbReference type="EnsemblMetazoa" id="CJA27101.1">
    <property type="protein sequence ID" value="CJA27101.1"/>
    <property type="gene ID" value="WBGene00182673"/>
</dbReference>
<evidence type="ECO:0000313" key="2">
    <source>
        <dbReference type="Proteomes" id="UP000005237"/>
    </source>
</evidence>
<reference evidence="2" key="1">
    <citation type="submission" date="2010-08" db="EMBL/GenBank/DDBJ databases">
        <authorList>
            <consortium name="Caenorhabditis japonica Sequencing Consortium"/>
            <person name="Wilson R.K."/>
        </authorList>
    </citation>
    <scope>NUCLEOTIDE SEQUENCE [LARGE SCALE GENOMIC DNA]</scope>
    <source>
        <strain evidence="2">DF5081</strain>
    </source>
</reference>
<accession>A0A8R1IER6</accession>
<organism evidence="1 2">
    <name type="scientific">Caenorhabditis japonica</name>
    <dbReference type="NCBI Taxonomy" id="281687"/>
    <lineage>
        <taxon>Eukaryota</taxon>
        <taxon>Metazoa</taxon>
        <taxon>Ecdysozoa</taxon>
        <taxon>Nematoda</taxon>
        <taxon>Chromadorea</taxon>
        <taxon>Rhabditida</taxon>
        <taxon>Rhabditina</taxon>
        <taxon>Rhabditomorpha</taxon>
        <taxon>Rhabditoidea</taxon>
        <taxon>Rhabditidae</taxon>
        <taxon>Peloderinae</taxon>
        <taxon>Caenorhabditis</taxon>
    </lineage>
</organism>
<evidence type="ECO:0000313" key="1">
    <source>
        <dbReference type="EnsemblMetazoa" id="CJA27101.1"/>
    </source>
</evidence>
<sequence>GGMLKLKGGLVKLAGGMLKPGGGMLKIGDGMLKLKAEAVFMNIYRTVNEKVNGSIDRKY</sequence>
<reference evidence="1" key="2">
    <citation type="submission" date="2022-06" db="UniProtKB">
        <authorList>
            <consortium name="EnsemblMetazoa"/>
        </authorList>
    </citation>
    <scope>IDENTIFICATION</scope>
    <source>
        <strain evidence="1">DF5081</strain>
    </source>
</reference>
<dbReference type="AlphaFoldDB" id="A0A8R1IER6"/>
<protein>
    <submittedName>
        <fullName evidence="1">Uncharacterized protein</fullName>
    </submittedName>
</protein>